<name>A0A6J6KJ38_9ZZZZ</name>
<gene>
    <name evidence="1" type="ORF">UFOPK1684_00760</name>
    <name evidence="2" type="ORF">UFOPK2158_01094</name>
</gene>
<protein>
    <submittedName>
        <fullName evidence="2">Unannotated protein</fullName>
    </submittedName>
</protein>
<dbReference type="EMBL" id="CAEZVY010000125">
    <property type="protein sequence ID" value="CAB4649256.1"/>
    <property type="molecule type" value="Genomic_DNA"/>
</dbReference>
<dbReference type="AlphaFoldDB" id="A0A6J6KJ38"/>
<accession>A0A6J6KJ38</accession>
<proteinExistence type="predicted"/>
<dbReference type="SUPFAM" id="SSF55486">
    <property type="entry name" value="Metalloproteases ('zincins'), catalytic domain"/>
    <property type="match status" value="1"/>
</dbReference>
<dbReference type="EMBL" id="CAEZTM010000029">
    <property type="protein sequence ID" value="CAB4571647.1"/>
    <property type="molecule type" value="Genomic_DNA"/>
</dbReference>
<organism evidence="2">
    <name type="scientific">freshwater metagenome</name>
    <dbReference type="NCBI Taxonomy" id="449393"/>
    <lineage>
        <taxon>unclassified sequences</taxon>
        <taxon>metagenomes</taxon>
        <taxon>ecological metagenomes</taxon>
    </lineage>
</organism>
<evidence type="ECO:0000313" key="2">
    <source>
        <dbReference type="EMBL" id="CAB4649256.1"/>
    </source>
</evidence>
<evidence type="ECO:0000313" key="1">
    <source>
        <dbReference type="EMBL" id="CAB4571647.1"/>
    </source>
</evidence>
<reference evidence="2" key="1">
    <citation type="submission" date="2020-05" db="EMBL/GenBank/DDBJ databases">
        <authorList>
            <person name="Chiriac C."/>
            <person name="Salcher M."/>
            <person name="Ghai R."/>
            <person name="Kavagutti S V."/>
        </authorList>
    </citation>
    <scope>NUCLEOTIDE SEQUENCE</scope>
</reference>
<sequence length="129" mass="14956">MNRHKAPSNAALGPIAGPRLRRGDEFTHIVGATLDYLKAQWPDELATVRIEVHSMPHVGIATTSLPRWTIFRDRRAIWLYRVPIERLSRLHRNDAWHRRVLIESFVFSAVAELLGTDPWQLAPERFHPH</sequence>